<proteinExistence type="predicted"/>
<feature type="region of interest" description="Disordered" evidence="1">
    <location>
        <begin position="556"/>
        <end position="577"/>
    </location>
</feature>
<gene>
    <name evidence="3" type="ORF">LCGC14_1295810</name>
</gene>
<reference evidence="3" key="1">
    <citation type="journal article" date="2015" name="Nature">
        <title>Complex archaea that bridge the gap between prokaryotes and eukaryotes.</title>
        <authorList>
            <person name="Spang A."/>
            <person name="Saw J.H."/>
            <person name="Jorgensen S.L."/>
            <person name="Zaremba-Niedzwiedzka K."/>
            <person name="Martijn J."/>
            <person name="Lind A.E."/>
            <person name="van Eijk R."/>
            <person name="Schleper C."/>
            <person name="Guy L."/>
            <person name="Ettema T.J."/>
        </authorList>
    </citation>
    <scope>NUCLEOTIDE SEQUENCE</scope>
</reference>
<dbReference type="InterPro" id="IPR010090">
    <property type="entry name" value="Phage_tape_meas"/>
</dbReference>
<comment type="caution">
    <text evidence="3">The sequence shown here is derived from an EMBL/GenBank/DDBJ whole genome shotgun (WGS) entry which is preliminary data.</text>
</comment>
<name>A0A0F9KRD9_9ZZZZ</name>
<accession>A0A0F9KRD9</accession>
<evidence type="ECO:0000313" key="3">
    <source>
        <dbReference type="EMBL" id="KKM84774.1"/>
    </source>
</evidence>
<organism evidence="3">
    <name type="scientific">marine sediment metagenome</name>
    <dbReference type="NCBI Taxonomy" id="412755"/>
    <lineage>
        <taxon>unclassified sequences</taxon>
        <taxon>metagenomes</taxon>
        <taxon>ecological metagenomes</taxon>
    </lineage>
</organism>
<protein>
    <recommendedName>
        <fullName evidence="2">Phage tail tape measure protein domain-containing protein</fullName>
    </recommendedName>
</protein>
<dbReference type="AlphaFoldDB" id="A0A0F9KRD9"/>
<feature type="domain" description="Phage tail tape measure protein" evidence="2">
    <location>
        <begin position="97"/>
        <end position="293"/>
    </location>
</feature>
<dbReference type="EMBL" id="LAZR01007515">
    <property type="protein sequence ID" value="KKM84774.1"/>
    <property type="molecule type" value="Genomic_DNA"/>
</dbReference>
<evidence type="ECO:0000256" key="1">
    <source>
        <dbReference type="SAM" id="MobiDB-lite"/>
    </source>
</evidence>
<sequence length="609" mass="64478">MAGQRVSETSIRANTRKLSPDLRKARNKWKKFGRGVEKDLKGSFGGVRRSIGQIAGFAGVAGFAALGRDVLGFEKKLTRLSIQAKGSGVDFGKFRSAITEASNATGQSRNNLIDAASKFVSLTGDAKTAEAAIGLFGRVATATGASLEDVAATAASLTKNLGITEVDKMEEAFSAMTAQGKAGAIEIRELSTLMSGLTPQFVLFEDKGVKALRSMGANLQLIRNNFGTAEEAATGLRGLMTSIIKNSKRFKGVEIFTTGPGGVRNLKQFDEIIRSISNSRLAKDPEALAKAFGRVEALRAFLALTGESAEKIEELIQKAKDANVISDDFATFQASAAGKIAVAWERIKNTFANILTPQRIESLANAFEKLADGVAFLVDNMGIFLGVAIAGKFAKFAFQLNAMIPATAALGGKIGAMTGFLSKAGIAASVFVAAYALGTAIDQTLGLSDAISDALVKVNKLKDATGLLRGETEKFGFIRRATFGAGRELTEEEKTAARFAVREAEDKGIIGPTGKINEAAVRKLQEAAATSLEDFRQLPEATEEFIAALRFAQESVRRQGGGTRAPTGATPKESGRALAPGEVVISGEIEFDVGTITIMNDKKNRRARP</sequence>
<evidence type="ECO:0000259" key="2">
    <source>
        <dbReference type="Pfam" id="PF10145"/>
    </source>
</evidence>
<dbReference type="Pfam" id="PF10145">
    <property type="entry name" value="PhageMin_Tail"/>
    <property type="match status" value="1"/>
</dbReference>